<reference evidence="1" key="1">
    <citation type="submission" date="2021-04" db="EMBL/GenBank/DDBJ databases">
        <title>Genome based classification of Actinospica acidithermotolerans sp. nov., an actinobacterium isolated from an Indonesian hot spring.</title>
        <authorList>
            <person name="Kusuma A.B."/>
            <person name="Putra K.E."/>
            <person name="Nafisah S."/>
            <person name="Loh J."/>
            <person name="Nouioui I."/>
            <person name="Goodfellow M."/>
        </authorList>
    </citation>
    <scope>NUCLEOTIDE SEQUENCE</scope>
    <source>
        <strain evidence="1">CSCA 57</strain>
    </source>
</reference>
<sequence>MSQQVIDRSSVTAYQVVIRPHADIRNPAPALVAALAGQFARAETFAEGRLCLSVPGSTPGDDTREAVTTVLHAAAAHQETHAGTAVTVEVTDVRYTDDGYCHVFAQCATSGATAGQSSPDQQSS</sequence>
<accession>A0A941EKL5</accession>
<dbReference type="AlphaFoldDB" id="A0A941EKL5"/>
<comment type="caution">
    <text evidence="1">The sequence shown here is derived from an EMBL/GenBank/DDBJ whole genome shotgun (WGS) entry which is preliminary data.</text>
</comment>
<organism evidence="1 2">
    <name type="scientific">Actinospica durhamensis</name>
    <dbReference type="NCBI Taxonomy" id="1508375"/>
    <lineage>
        <taxon>Bacteria</taxon>
        <taxon>Bacillati</taxon>
        <taxon>Actinomycetota</taxon>
        <taxon>Actinomycetes</taxon>
        <taxon>Catenulisporales</taxon>
        <taxon>Actinospicaceae</taxon>
        <taxon>Actinospica</taxon>
    </lineage>
</organism>
<dbReference type="Proteomes" id="UP000675781">
    <property type="component" value="Unassembled WGS sequence"/>
</dbReference>
<gene>
    <name evidence="1" type="ORF">KDL01_07340</name>
</gene>
<evidence type="ECO:0000313" key="2">
    <source>
        <dbReference type="Proteomes" id="UP000675781"/>
    </source>
</evidence>
<evidence type="ECO:0000313" key="1">
    <source>
        <dbReference type="EMBL" id="MBR7833071.1"/>
    </source>
</evidence>
<keyword evidence="2" id="KW-1185">Reference proteome</keyword>
<dbReference type="RefSeq" id="WP_212527596.1">
    <property type="nucleotide sequence ID" value="NZ_JAGSOG010000022.1"/>
</dbReference>
<protein>
    <submittedName>
        <fullName evidence="1">Uncharacterized protein</fullName>
    </submittedName>
</protein>
<proteinExistence type="predicted"/>
<dbReference type="EMBL" id="JAGSOG010000022">
    <property type="protein sequence ID" value="MBR7833071.1"/>
    <property type="molecule type" value="Genomic_DNA"/>
</dbReference>
<name>A0A941EKL5_9ACTN</name>